<accession>A0ABY5NKS0</accession>
<dbReference type="InterPro" id="IPR003646">
    <property type="entry name" value="SH3-like_bac-type"/>
</dbReference>
<evidence type="ECO:0000259" key="2">
    <source>
        <dbReference type="PROSITE" id="PS51781"/>
    </source>
</evidence>
<keyword evidence="1" id="KW-0732">Signal</keyword>
<gene>
    <name evidence="3" type="ORF">L2X98_21270</name>
</gene>
<evidence type="ECO:0000256" key="1">
    <source>
        <dbReference type="ARBA" id="ARBA00022729"/>
    </source>
</evidence>
<feature type="domain" description="SH3b" evidence="2">
    <location>
        <begin position="53"/>
        <end position="116"/>
    </location>
</feature>
<dbReference type="RefSeq" id="WP_259612372.1">
    <property type="nucleotide sequence ID" value="NZ_CP091139.2"/>
</dbReference>
<proteinExistence type="predicted"/>
<sequence>MTVTGVYGAWSHIKVGTATFWVVSQYLTIDGTSGDGAPAVTGCAVPANVASASGTAVVTASSLNARSAPTTDCSTGMVSITKGQKYSRTGTYGEWWRLNIGGKAMWAHSDYLALEAAPAPAAALTRAGVGDLNGDKTSDVLAVRNDGRPCLYPGDGKGRWRASSTPVPSWGSARLVPLGDFSGDGRPDVAAVRSDGSLWLYRGNGTGGFASPVRIGTGWGSFTALIGGIDFDGDGHTDLIARSRTGYLTLYRGNGKSGWVSERRPVIGNGWAPFTALFTATDFDGDRRPDLIARKSDGTLWLYRMSGSGSWSGARKIGTGWGAFTSVFSPGDFNGDGSSDVLARKRNGELWLYRGNGSGGWSGWSVVGTGWNGMVQIH</sequence>
<keyword evidence="4" id="KW-1185">Reference proteome</keyword>
<evidence type="ECO:0000313" key="4">
    <source>
        <dbReference type="Proteomes" id="UP001054811"/>
    </source>
</evidence>
<dbReference type="InterPro" id="IPR028994">
    <property type="entry name" value="Integrin_alpha_N"/>
</dbReference>
<evidence type="ECO:0000313" key="3">
    <source>
        <dbReference type="EMBL" id="UUT35753.1"/>
    </source>
</evidence>
<dbReference type="SMART" id="SM00287">
    <property type="entry name" value="SH3b"/>
    <property type="match status" value="1"/>
</dbReference>
<dbReference type="PROSITE" id="PS51781">
    <property type="entry name" value="SH3B"/>
    <property type="match status" value="1"/>
</dbReference>
<protein>
    <submittedName>
        <fullName evidence="3">VCBS repeat-containing protein</fullName>
    </submittedName>
</protein>
<dbReference type="InterPro" id="IPR013517">
    <property type="entry name" value="FG-GAP"/>
</dbReference>
<dbReference type="Gene3D" id="2.130.10.130">
    <property type="entry name" value="Integrin alpha, N-terminal"/>
    <property type="match status" value="1"/>
</dbReference>
<dbReference type="Gene3D" id="2.30.30.40">
    <property type="entry name" value="SH3 Domains"/>
    <property type="match status" value="1"/>
</dbReference>
<dbReference type="EMBL" id="CP091139">
    <property type="protein sequence ID" value="UUT35753.1"/>
    <property type="molecule type" value="Genomic_DNA"/>
</dbReference>
<name>A0ABY5NKS0_9MICO</name>
<dbReference type="Gene3D" id="2.20.25.650">
    <property type="entry name" value="Tachylectin-2-like"/>
    <property type="match status" value="1"/>
</dbReference>
<organism evidence="3 4">
    <name type="scientific">Microbacterium elymi</name>
    <dbReference type="NCBI Taxonomy" id="2909587"/>
    <lineage>
        <taxon>Bacteria</taxon>
        <taxon>Bacillati</taxon>
        <taxon>Actinomycetota</taxon>
        <taxon>Actinomycetes</taxon>
        <taxon>Micrococcales</taxon>
        <taxon>Microbacteriaceae</taxon>
        <taxon>Microbacterium</taxon>
    </lineage>
</organism>
<dbReference type="PANTHER" id="PTHR44103:SF1">
    <property type="entry name" value="PROPROTEIN CONVERTASE P"/>
    <property type="match status" value="1"/>
</dbReference>
<dbReference type="Pfam" id="PF13517">
    <property type="entry name" value="FG-GAP_3"/>
    <property type="match status" value="2"/>
</dbReference>
<reference evidence="3" key="1">
    <citation type="submission" date="2022-01" db="EMBL/GenBank/DDBJ databases">
        <title>Microbacterium eymi and Microbacterium rhizovicinus sp. nov., isolated from the rhizospheric soil of Elymus tsukushiensis, a plant native to the Dokdo Islands, Republic of Korea.</title>
        <authorList>
            <person name="Hwang Y.J."/>
        </authorList>
    </citation>
    <scope>NUCLEOTIDE SEQUENCE</scope>
    <source>
        <strain evidence="3">KUDC0405</strain>
    </source>
</reference>
<dbReference type="PANTHER" id="PTHR44103">
    <property type="entry name" value="PROPROTEIN CONVERTASE P"/>
    <property type="match status" value="1"/>
</dbReference>
<dbReference type="SUPFAM" id="SSF69318">
    <property type="entry name" value="Integrin alpha N-terminal domain"/>
    <property type="match status" value="1"/>
</dbReference>
<dbReference type="Proteomes" id="UP001054811">
    <property type="component" value="Chromosome"/>
</dbReference>